<comment type="caution">
    <text evidence="1">The sequence shown here is derived from an EMBL/GenBank/DDBJ whole genome shotgun (WGS) entry which is preliminary data.</text>
</comment>
<protein>
    <submittedName>
        <fullName evidence="1">11077_t:CDS:1</fullName>
    </submittedName>
</protein>
<sequence>MDNIEDISDISDIESTNNSDNSDDILDTSNTEDENNTEDIMDIEDADNIENSENIKVANTINTITKMQSSYDPITVSNKKNKTSPIWNYIEEQKIENQVVARICKVEGCETIYSATTSTGILNKHLKNKHNIILNLKTNCLYLSQELYDKNDIKHKQECFNATVDLIIGAQLPFSFINNYWFCKAVNIYDPRYKIKEKLNKICEEMNIIGKNTFGFHHHRCAAHVLNIAIKNGIEFQDLVIVKVRKFINRIQKSTILCDRLRDFCSITKKNYSTLIIDIVTHWNSTYYMLNRFKNLHNELNLLKTAYPELDNNYPDEEE</sequence>
<accession>A0ACA9MJS3</accession>
<evidence type="ECO:0000313" key="1">
    <source>
        <dbReference type="EMBL" id="CAG8594291.1"/>
    </source>
</evidence>
<proteinExistence type="predicted"/>
<reference evidence="1" key="1">
    <citation type="submission" date="2021-06" db="EMBL/GenBank/DDBJ databases">
        <authorList>
            <person name="Kallberg Y."/>
            <person name="Tangrot J."/>
            <person name="Rosling A."/>
        </authorList>
    </citation>
    <scope>NUCLEOTIDE SEQUENCE</scope>
    <source>
        <strain evidence="1">28 12/20/2015</strain>
    </source>
</reference>
<name>A0ACA9MJS3_9GLOM</name>
<evidence type="ECO:0000313" key="2">
    <source>
        <dbReference type="Proteomes" id="UP000789366"/>
    </source>
</evidence>
<gene>
    <name evidence="1" type="ORF">SPELUC_LOCUS6870</name>
</gene>
<keyword evidence="2" id="KW-1185">Reference proteome</keyword>
<dbReference type="Proteomes" id="UP000789366">
    <property type="component" value="Unassembled WGS sequence"/>
</dbReference>
<organism evidence="1 2">
    <name type="scientific">Cetraspora pellucida</name>
    <dbReference type="NCBI Taxonomy" id="1433469"/>
    <lineage>
        <taxon>Eukaryota</taxon>
        <taxon>Fungi</taxon>
        <taxon>Fungi incertae sedis</taxon>
        <taxon>Mucoromycota</taxon>
        <taxon>Glomeromycotina</taxon>
        <taxon>Glomeromycetes</taxon>
        <taxon>Diversisporales</taxon>
        <taxon>Gigasporaceae</taxon>
        <taxon>Cetraspora</taxon>
    </lineage>
</organism>
<dbReference type="EMBL" id="CAJVPW010008503">
    <property type="protein sequence ID" value="CAG8594291.1"/>
    <property type="molecule type" value="Genomic_DNA"/>
</dbReference>